<proteinExistence type="predicted"/>
<feature type="compositionally biased region" description="Low complexity" evidence="1">
    <location>
        <begin position="251"/>
        <end position="287"/>
    </location>
</feature>
<feature type="compositionally biased region" description="Pro residues" evidence="1">
    <location>
        <begin position="238"/>
        <end position="250"/>
    </location>
</feature>
<feature type="region of interest" description="Disordered" evidence="1">
    <location>
        <begin position="102"/>
        <end position="297"/>
    </location>
</feature>
<reference evidence="2" key="3">
    <citation type="journal article" date="2017" name="Nature">
        <title>Genome sequence of the progenitor of the wheat D genome Aegilops tauschii.</title>
        <authorList>
            <person name="Luo M.C."/>
            <person name="Gu Y.Q."/>
            <person name="Puiu D."/>
            <person name="Wang H."/>
            <person name="Twardziok S.O."/>
            <person name="Deal K.R."/>
            <person name="Huo N."/>
            <person name="Zhu T."/>
            <person name="Wang L."/>
            <person name="Wang Y."/>
            <person name="McGuire P.E."/>
            <person name="Liu S."/>
            <person name="Long H."/>
            <person name="Ramasamy R.K."/>
            <person name="Rodriguez J.C."/>
            <person name="Van S.L."/>
            <person name="Yuan L."/>
            <person name="Wang Z."/>
            <person name="Xia Z."/>
            <person name="Xiao L."/>
            <person name="Anderson O.D."/>
            <person name="Ouyang S."/>
            <person name="Liang Y."/>
            <person name="Zimin A.V."/>
            <person name="Pertea G."/>
            <person name="Qi P."/>
            <person name="Bennetzen J.L."/>
            <person name="Dai X."/>
            <person name="Dawson M.W."/>
            <person name="Muller H.G."/>
            <person name="Kugler K."/>
            <person name="Rivarola-Duarte L."/>
            <person name="Spannagl M."/>
            <person name="Mayer K.F.X."/>
            <person name="Lu F.H."/>
            <person name="Bevan M.W."/>
            <person name="Leroy P."/>
            <person name="Li P."/>
            <person name="You F.M."/>
            <person name="Sun Q."/>
            <person name="Liu Z."/>
            <person name="Lyons E."/>
            <person name="Wicker T."/>
            <person name="Salzberg S.L."/>
            <person name="Devos K.M."/>
            <person name="Dvorak J."/>
        </authorList>
    </citation>
    <scope>NUCLEOTIDE SEQUENCE [LARGE SCALE GENOMIC DNA]</scope>
    <source>
        <strain evidence="2">cv. AL8/78</strain>
    </source>
</reference>
<dbReference type="Proteomes" id="UP000015105">
    <property type="component" value="Chromosome 5D"/>
</dbReference>
<evidence type="ECO:0000313" key="2">
    <source>
        <dbReference type="EnsemblPlants" id="AET5Gv20392500.3"/>
    </source>
</evidence>
<feature type="compositionally biased region" description="Basic residues" evidence="1">
    <location>
        <begin position="133"/>
        <end position="145"/>
    </location>
</feature>
<feature type="compositionally biased region" description="Polar residues" evidence="1">
    <location>
        <begin position="288"/>
        <end position="297"/>
    </location>
</feature>
<protein>
    <submittedName>
        <fullName evidence="2">Uncharacterized protein</fullName>
    </submittedName>
</protein>
<dbReference type="Gramene" id="AET5Gv20392500.3">
    <property type="protein sequence ID" value="AET5Gv20392500.3"/>
    <property type="gene ID" value="AET5Gv20392500"/>
</dbReference>
<accession>A0A453KEK5</accession>
<sequence length="380" mass="40796">REKRQYTKNGWENEVSSVLFSAREMGSVNLCMNWNLPKSEHASLVDESRFFSFSTVSVKRWWCGGGGRRIDLDRRHRAGRRQAPYKSGHQHLLAGVVGARQGTSPFSLHHHHPQIPSSSLPTPTHQRTSHSAPARRRRRSHHKPPPCRPHPTRPPPPRRLPPPRRPPSRARATPWGWTPSPPPAGPSSPRPAAPRSPRSPAPSPSSRSSCTARTRAPSRSSPSTTTSTRTPTSTTSPASPPSSCPRPPATSPTAAGSSTTNPSPSTGRKSATSSPSSSPASPTAATTIYGSTGNGAAQQLLPPHVRRQEVHGEDEGEAAHVRGGLAQQEPVLLAGVHGAVHLEQGEEEGGQTGIKHHLPRQGVPRHARVLLGAIPCRVQL</sequence>
<dbReference type="AlphaFoldDB" id="A0A453KEK5"/>
<feature type="compositionally biased region" description="Low complexity" evidence="1">
    <location>
        <begin position="204"/>
        <end position="237"/>
    </location>
</feature>
<reference evidence="2" key="4">
    <citation type="submission" date="2019-03" db="UniProtKB">
        <authorList>
            <consortium name="EnsemblPlants"/>
        </authorList>
    </citation>
    <scope>IDENTIFICATION</scope>
</reference>
<keyword evidence="3" id="KW-1185">Reference proteome</keyword>
<dbReference type="EnsemblPlants" id="AET5Gv20392500.3">
    <property type="protein sequence ID" value="AET5Gv20392500.3"/>
    <property type="gene ID" value="AET5Gv20392500"/>
</dbReference>
<feature type="compositionally biased region" description="Pro residues" evidence="1">
    <location>
        <begin position="146"/>
        <end position="165"/>
    </location>
</feature>
<evidence type="ECO:0000313" key="3">
    <source>
        <dbReference type="Proteomes" id="UP000015105"/>
    </source>
</evidence>
<evidence type="ECO:0000256" key="1">
    <source>
        <dbReference type="SAM" id="MobiDB-lite"/>
    </source>
</evidence>
<reference evidence="2" key="5">
    <citation type="journal article" date="2021" name="G3 (Bethesda)">
        <title>Aegilops tauschii genome assembly Aet v5.0 features greater sequence contiguity and improved annotation.</title>
        <authorList>
            <person name="Wang L."/>
            <person name="Zhu T."/>
            <person name="Rodriguez J.C."/>
            <person name="Deal K.R."/>
            <person name="Dubcovsky J."/>
            <person name="McGuire P.E."/>
            <person name="Lux T."/>
            <person name="Spannagl M."/>
            <person name="Mayer K.F.X."/>
            <person name="Baldrich P."/>
            <person name="Meyers B.C."/>
            <person name="Huo N."/>
            <person name="Gu Y.Q."/>
            <person name="Zhou H."/>
            <person name="Devos K.M."/>
            <person name="Bennetzen J.L."/>
            <person name="Unver T."/>
            <person name="Budak H."/>
            <person name="Gulick P.J."/>
            <person name="Galiba G."/>
            <person name="Kalapos B."/>
            <person name="Nelson D.R."/>
            <person name="Li P."/>
            <person name="You F.M."/>
            <person name="Luo M.C."/>
            <person name="Dvorak J."/>
        </authorList>
    </citation>
    <scope>NUCLEOTIDE SEQUENCE [LARGE SCALE GENOMIC DNA]</scope>
    <source>
        <strain evidence="2">cv. AL8/78</strain>
    </source>
</reference>
<reference evidence="3" key="2">
    <citation type="journal article" date="2017" name="Nat. Plants">
        <title>The Aegilops tauschii genome reveals multiple impacts of transposons.</title>
        <authorList>
            <person name="Zhao G."/>
            <person name="Zou C."/>
            <person name="Li K."/>
            <person name="Wang K."/>
            <person name="Li T."/>
            <person name="Gao L."/>
            <person name="Zhang X."/>
            <person name="Wang H."/>
            <person name="Yang Z."/>
            <person name="Liu X."/>
            <person name="Jiang W."/>
            <person name="Mao L."/>
            <person name="Kong X."/>
            <person name="Jiao Y."/>
            <person name="Jia J."/>
        </authorList>
    </citation>
    <scope>NUCLEOTIDE SEQUENCE [LARGE SCALE GENOMIC DNA]</scope>
    <source>
        <strain evidence="3">cv. AL8/78</strain>
    </source>
</reference>
<feature type="compositionally biased region" description="Pro residues" evidence="1">
    <location>
        <begin position="179"/>
        <end position="203"/>
    </location>
</feature>
<organism evidence="2 3">
    <name type="scientific">Aegilops tauschii subsp. strangulata</name>
    <name type="common">Goatgrass</name>
    <dbReference type="NCBI Taxonomy" id="200361"/>
    <lineage>
        <taxon>Eukaryota</taxon>
        <taxon>Viridiplantae</taxon>
        <taxon>Streptophyta</taxon>
        <taxon>Embryophyta</taxon>
        <taxon>Tracheophyta</taxon>
        <taxon>Spermatophyta</taxon>
        <taxon>Magnoliopsida</taxon>
        <taxon>Liliopsida</taxon>
        <taxon>Poales</taxon>
        <taxon>Poaceae</taxon>
        <taxon>BOP clade</taxon>
        <taxon>Pooideae</taxon>
        <taxon>Triticodae</taxon>
        <taxon>Triticeae</taxon>
        <taxon>Triticinae</taxon>
        <taxon>Aegilops</taxon>
    </lineage>
</organism>
<reference evidence="3" key="1">
    <citation type="journal article" date="2014" name="Science">
        <title>Ancient hybridizations among the ancestral genomes of bread wheat.</title>
        <authorList>
            <consortium name="International Wheat Genome Sequencing Consortium,"/>
            <person name="Marcussen T."/>
            <person name="Sandve S.R."/>
            <person name="Heier L."/>
            <person name="Spannagl M."/>
            <person name="Pfeifer M."/>
            <person name="Jakobsen K.S."/>
            <person name="Wulff B.B."/>
            <person name="Steuernagel B."/>
            <person name="Mayer K.F."/>
            <person name="Olsen O.A."/>
        </authorList>
    </citation>
    <scope>NUCLEOTIDE SEQUENCE [LARGE SCALE GENOMIC DNA]</scope>
    <source>
        <strain evidence="3">cv. AL8/78</strain>
    </source>
</reference>
<name>A0A453KEK5_AEGTS</name>
<dbReference type="PRINTS" id="PR01217">
    <property type="entry name" value="PRICHEXTENSN"/>
</dbReference>
<feature type="compositionally biased region" description="Polar residues" evidence="1">
    <location>
        <begin position="115"/>
        <end position="126"/>
    </location>
</feature>